<reference evidence="2 3" key="1">
    <citation type="submission" date="2020-08" db="EMBL/GenBank/DDBJ databases">
        <title>Genomic Encyclopedia of Type Strains, Phase III (KMG-III): the genomes of soil and plant-associated and newly described type strains.</title>
        <authorList>
            <person name="Whitman W."/>
        </authorList>
    </citation>
    <scope>NUCLEOTIDE SEQUENCE [LARGE SCALE GENOMIC DNA]</scope>
    <source>
        <strain evidence="2 3">CECT 8234</strain>
    </source>
</reference>
<name>A0A7W5CCB8_9BACL</name>
<feature type="transmembrane region" description="Helical" evidence="1">
    <location>
        <begin position="213"/>
        <end position="233"/>
    </location>
</feature>
<organism evidence="2 3">
    <name type="scientific">Paenibacillus endophyticus</name>
    <dbReference type="NCBI Taxonomy" id="1294268"/>
    <lineage>
        <taxon>Bacteria</taxon>
        <taxon>Bacillati</taxon>
        <taxon>Bacillota</taxon>
        <taxon>Bacilli</taxon>
        <taxon>Bacillales</taxon>
        <taxon>Paenibacillaceae</taxon>
        <taxon>Paenibacillus</taxon>
    </lineage>
</organism>
<dbReference type="PANTHER" id="PTHR36833:SF2">
    <property type="entry name" value="SLR0610 PROTEIN"/>
    <property type="match status" value="1"/>
</dbReference>
<evidence type="ECO:0000313" key="3">
    <source>
        <dbReference type="Proteomes" id="UP000518605"/>
    </source>
</evidence>
<protein>
    <submittedName>
        <fullName evidence="2">ABC-2 type transport system permease protein</fullName>
    </submittedName>
</protein>
<dbReference type="Pfam" id="PF06182">
    <property type="entry name" value="ABC2_membrane_6"/>
    <property type="match status" value="1"/>
</dbReference>
<dbReference type="Proteomes" id="UP000518605">
    <property type="component" value="Unassembled WGS sequence"/>
</dbReference>
<keyword evidence="3" id="KW-1185">Reference proteome</keyword>
<feature type="transmembrane region" description="Helical" evidence="1">
    <location>
        <begin position="239"/>
        <end position="258"/>
    </location>
</feature>
<keyword evidence="1" id="KW-0472">Membrane</keyword>
<feature type="transmembrane region" description="Helical" evidence="1">
    <location>
        <begin position="152"/>
        <end position="174"/>
    </location>
</feature>
<dbReference type="EMBL" id="JACHXW010000014">
    <property type="protein sequence ID" value="MBB3154204.1"/>
    <property type="molecule type" value="Genomic_DNA"/>
</dbReference>
<feature type="transmembrane region" description="Helical" evidence="1">
    <location>
        <begin position="68"/>
        <end position="89"/>
    </location>
</feature>
<sequence length="270" mass="30967">MYAWWHTLKNYLVIYWLFAKNCFMAQMEYRFNFYLGIGVEISYLIAKLLYVVVVYKTDLHIGSITPDGILLFVGTFTLMTGIYSGLFFYNSLKISEYVREGTLDLLLVKPISLQFLVTLRYIHFGTPIPNVIAGGVMIVIGWNALEIPVTFFHLFAYGLFLGVATILAYCLMFLPALLSFWFVNTGGLGMIFYSIWDANNMPMAIYSKWARRIGIYVLPFMVITNFGPLLIMQELRVDQLIWGLCVPIIMLVGFRMLWKRAISNYSSASG</sequence>
<comment type="caution">
    <text evidence="2">The sequence shown here is derived from an EMBL/GenBank/DDBJ whole genome shotgun (WGS) entry which is preliminary data.</text>
</comment>
<gene>
    <name evidence="2" type="ORF">FHS16_004280</name>
</gene>
<evidence type="ECO:0000256" key="1">
    <source>
        <dbReference type="SAM" id="Phobius"/>
    </source>
</evidence>
<dbReference type="RefSeq" id="WP_246431872.1">
    <property type="nucleotide sequence ID" value="NZ_CBCSLB010000014.1"/>
</dbReference>
<accession>A0A7W5CCB8</accession>
<feature type="transmembrane region" description="Helical" evidence="1">
    <location>
        <begin position="180"/>
        <end position="201"/>
    </location>
</feature>
<dbReference type="PANTHER" id="PTHR36833">
    <property type="entry name" value="SLR0610 PROTEIN-RELATED"/>
    <property type="match status" value="1"/>
</dbReference>
<keyword evidence="1" id="KW-0812">Transmembrane</keyword>
<dbReference type="InterPro" id="IPR010390">
    <property type="entry name" value="ABC-2_transporter-like"/>
</dbReference>
<feature type="transmembrane region" description="Helical" evidence="1">
    <location>
        <begin position="33"/>
        <end position="56"/>
    </location>
</feature>
<dbReference type="AlphaFoldDB" id="A0A7W5CCB8"/>
<keyword evidence="1" id="KW-1133">Transmembrane helix</keyword>
<evidence type="ECO:0000313" key="2">
    <source>
        <dbReference type="EMBL" id="MBB3154204.1"/>
    </source>
</evidence>
<feature type="transmembrane region" description="Helical" evidence="1">
    <location>
        <begin position="128"/>
        <end position="145"/>
    </location>
</feature>
<proteinExistence type="predicted"/>